<dbReference type="PANTHER" id="PTHR12994:SF17">
    <property type="entry name" value="LD30995P"/>
    <property type="match status" value="1"/>
</dbReference>
<dbReference type="OrthoDB" id="1109933at2"/>
<evidence type="ECO:0000313" key="1">
    <source>
        <dbReference type="EMBL" id="AWL08254.1"/>
    </source>
</evidence>
<organism evidence="1 2">
    <name type="scientific">Aquirufa nivalisilvae</name>
    <dbReference type="NCBI Taxonomy" id="2516557"/>
    <lineage>
        <taxon>Bacteria</taxon>
        <taxon>Pseudomonadati</taxon>
        <taxon>Bacteroidota</taxon>
        <taxon>Cytophagia</taxon>
        <taxon>Cytophagales</taxon>
        <taxon>Flectobacillaceae</taxon>
        <taxon>Aquirufa</taxon>
    </lineage>
</organism>
<protein>
    <submittedName>
        <fullName evidence="1">Secernin-1</fullName>
    </submittedName>
</protein>
<dbReference type="KEGG" id="psez:HME7025_00381"/>
<dbReference type="InterPro" id="IPR005322">
    <property type="entry name" value="Peptidase_C69"/>
</dbReference>
<dbReference type="EMBL" id="CP029346">
    <property type="protein sequence ID" value="AWL08254.1"/>
    <property type="molecule type" value="Genomic_DNA"/>
</dbReference>
<dbReference type="RefSeq" id="WP_109322017.1">
    <property type="nucleotide sequence ID" value="NZ_CP029346.1"/>
</dbReference>
<name>A0A2S2DS89_9BACT</name>
<proteinExistence type="predicted"/>
<dbReference type="Proteomes" id="UP000245468">
    <property type="component" value="Chromosome"/>
</dbReference>
<keyword evidence="2" id="KW-1185">Reference proteome</keyword>
<dbReference type="PANTHER" id="PTHR12994">
    <property type="entry name" value="SECERNIN"/>
    <property type="match status" value="1"/>
</dbReference>
<dbReference type="Gene3D" id="3.60.60.10">
    <property type="entry name" value="Penicillin V Acylase, Chain A"/>
    <property type="match status" value="1"/>
</dbReference>
<evidence type="ECO:0000313" key="2">
    <source>
        <dbReference type="Proteomes" id="UP000245468"/>
    </source>
</evidence>
<dbReference type="GO" id="GO:0016805">
    <property type="term" value="F:dipeptidase activity"/>
    <property type="evidence" value="ECO:0007669"/>
    <property type="project" value="InterPro"/>
</dbReference>
<dbReference type="GO" id="GO:0006508">
    <property type="term" value="P:proteolysis"/>
    <property type="evidence" value="ECO:0007669"/>
    <property type="project" value="InterPro"/>
</dbReference>
<dbReference type="AlphaFoldDB" id="A0A2S2DS89"/>
<reference evidence="2" key="1">
    <citation type="submission" date="2018-05" db="EMBL/GenBank/DDBJ databases">
        <title>Pseudarcicella sp. HME7025 Genome sequencing and assembly.</title>
        <authorList>
            <person name="Kim H."/>
            <person name="Kang H."/>
            <person name="Joh K."/>
        </authorList>
    </citation>
    <scope>NUCLEOTIDE SEQUENCE [LARGE SCALE GENOMIC DNA]</scope>
    <source>
        <strain evidence="2">HME7025</strain>
    </source>
</reference>
<accession>A0A2S2DS89</accession>
<sequence length="444" mass="51204">MCDTFYSPSHRNVYGNSILAKNSDREPNEAQQIVRFPAQSRPEKRVQATFIAVDCPEQVHEVILSKPFHMWGAEMGVNEHGVAIGNEAVFTKIKLARKNDGLTGMDLLRLALEQSKTAKLALEMILEYFGKYGQDACGGYQDKGMYYSNSFLIADTHSAYVLETAGPFWAYKQIQSFHAISNLLTIGTDFDQIHPDAKVFAYKKSWIKEDVPFDFQKAFSEPFMTFMGRGASRKQQCELHVPLSNTNKWSIQDAFRILRSHRIKDDFEPNRGDMGNICLHAQGILTPSQTTGSMVVELRDEANSSVWLTGSSAPCLSVFKPFYFGTNTLNTDMFPQASQRIDHSFWWQWEKIHRKALKDYKSIHAVIQSFQQEKENDWLKEDQLLSVSKDVKMREELSQKSIKDCLQLVEKLEQQKKNSTFNIRSLAYSLYWKWQNRVMKHERN</sequence>
<gene>
    <name evidence="1" type="ORF">HME7025_00381</name>
</gene>
<dbReference type="GO" id="GO:0070004">
    <property type="term" value="F:cysteine-type exopeptidase activity"/>
    <property type="evidence" value="ECO:0007669"/>
    <property type="project" value="InterPro"/>
</dbReference>